<feature type="transmembrane region" description="Helical" evidence="1">
    <location>
        <begin position="433"/>
        <end position="454"/>
    </location>
</feature>
<gene>
    <name evidence="2" type="ORF">CLV40_112222</name>
</gene>
<name>A0A2S6GL36_9PSEU</name>
<keyword evidence="1" id="KW-0472">Membrane</keyword>
<feature type="transmembrane region" description="Helical" evidence="1">
    <location>
        <begin position="98"/>
        <end position="120"/>
    </location>
</feature>
<evidence type="ECO:0000313" key="2">
    <source>
        <dbReference type="EMBL" id="PPK65954.1"/>
    </source>
</evidence>
<dbReference type="Pfam" id="PF20176">
    <property type="entry name" value="DUF6541"/>
    <property type="match status" value="1"/>
</dbReference>
<dbReference type="EMBL" id="PTIX01000012">
    <property type="protein sequence ID" value="PPK65954.1"/>
    <property type="molecule type" value="Genomic_DNA"/>
</dbReference>
<dbReference type="AlphaFoldDB" id="A0A2S6GL36"/>
<sequence>MSVLVVLLAFWLPGLVVGAAIRLRGWTLAAIAPALTFGGVAMGVTLFGKLGLSWTLFNVSLWFLALAAVGGVAAWLVARRGPETDADDPRFAPRKLSPGGHGVIAVGVLAGLAVGFTVFLRGVKDLGYVQQDWDAGFHGNLVRWIAEHANATPSTVGAIANSADATNYFYPDTYHALLALLLDKAGLDMAHLLNLAALAGVLAWPLGVAALGVAWRMPAVGTAVAAAVSTWFSAFPYDSLWRGPLWPYVAGVALVPAVLAVLRLLFISRGLGGPLALALATAGLVGLHTSLAFVLFAYLVVIALCAVFKLEPIRWRRAWVPLAVAGGLSLVFVVLQMLPALSSAAGVTAAEWPSEATPAEAFGQAVLFTPSNGLPQWWLGVPAFIGLVLMFRHRRILWLALSYILLAGVYAITVSQESPLIAMITGPFYNDAWRFAALLPLAGAIAVGEFVWTISEAAVAQWHVFAERSRKTPLVAAGTAAVVVLVMALMSSAYIYSNVARLGRNYNDGPTVNSGEREAYAWLAAHTAPGERVMNDVQDGSVWMYALNKVTPVEWTFYGSKVDSDPHRLTNGLNEYETDPDVRAAVSRLGVRYVVLGSGYVRAGRARAPGLVGLPDLPGIRLVFENNQAMIYDLSGTTGAPEPRGQAAGSK</sequence>
<feature type="transmembrane region" description="Helical" evidence="1">
    <location>
        <begin position="319"/>
        <end position="338"/>
    </location>
</feature>
<dbReference type="Proteomes" id="UP000239203">
    <property type="component" value="Unassembled WGS sequence"/>
</dbReference>
<dbReference type="OrthoDB" id="3251757at2"/>
<accession>A0A2S6GL36</accession>
<keyword evidence="3" id="KW-1185">Reference proteome</keyword>
<feature type="transmembrane region" description="Helical" evidence="1">
    <location>
        <begin position="245"/>
        <end position="266"/>
    </location>
</feature>
<feature type="transmembrane region" description="Helical" evidence="1">
    <location>
        <begin position="374"/>
        <end position="391"/>
    </location>
</feature>
<protein>
    <submittedName>
        <fullName evidence="2">Uncharacterized protein</fullName>
    </submittedName>
</protein>
<feature type="transmembrane region" description="Helical" evidence="1">
    <location>
        <begin position="28"/>
        <end position="47"/>
    </location>
</feature>
<reference evidence="2 3" key="1">
    <citation type="submission" date="2018-02" db="EMBL/GenBank/DDBJ databases">
        <title>Genomic Encyclopedia of Archaeal and Bacterial Type Strains, Phase II (KMG-II): from individual species to whole genera.</title>
        <authorList>
            <person name="Goeker M."/>
        </authorList>
    </citation>
    <scope>NUCLEOTIDE SEQUENCE [LARGE SCALE GENOMIC DNA]</scope>
    <source>
        <strain evidence="2 3">YU 961-1</strain>
    </source>
</reference>
<evidence type="ECO:0000313" key="3">
    <source>
        <dbReference type="Proteomes" id="UP000239203"/>
    </source>
</evidence>
<dbReference type="RefSeq" id="WP_104480918.1">
    <property type="nucleotide sequence ID" value="NZ_CP154825.1"/>
</dbReference>
<evidence type="ECO:0000256" key="1">
    <source>
        <dbReference type="SAM" id="Phobius"/>
    </source>
</evidence>
<organism evidence="2 3">
    <name type="scientific">Actinokineospora auranticolor</name>
    <dbReference type="NCBI Taxonomy" id="155976"/>
    <lineage>
        <taxon>Bacteria</taxon>
        <taxon>Bacillati</taxon>
        <taxon>Actinomycetota</taxon>
        <taxon>Actinomycetes</taxon>
        <taxon>Pseudonocardiales</taxon>
        <taxon>Pseudonocardiaceae</taxon>
        <taxon>Actinokineospora</taxon>
    </lineage>
</organism>
<feature type="transmembrane region" description="Helical" evidence="1">
    <location>
        <begin position="192"/>
        <end position="213"/>
    </location>
</feature>
<feature type="transmembrane region" description="Helical" evidence="1">
    <location>
        <begin position="474"/>
        <end position="496"/>
    </location>
</feature>
<keyword evidence="1" id="KW-0812">Transmembrane</keyword>
<proteinExistence type="predicted"/>
<keyword evidence="1" id="KW-1133">Transmembrane helix</keyword>
<feature type="transmembrane region" description="Helical" evidence="1">
    <location>
        <begin position="396"/>
        <end position="413"/>
    </location>
</feature>
<feature type="transmembrane region" description="Helical" evidence="1">
    <location>
        <begin position="278"/>
        <end position="307"/>
    </location>
</feature>
<comment type="caution">
    <text evidence="2">The sequence shown here is derived from an EMBL/GenBank/DDBJ whole genome shotgun (WGS) entry which is preliminary data.</text>
</comment>
<feature type="transmembrane region" description="Helical" evidence="1">
    <location>
        <begin position="59"/>
        <end position="78"/>
    </location>
</feature>
<feature type="transmembrane region" description="Helical" evidence="1">
    <location>
        <begin position="219"/>
        <end position="238"/>
    </location>
</feature>
<dbReference type="InterPro" id="IPR046671">
    <property type="entry name" value="DUF6541"/>
</dbReference>